<dbReference type="AlphaFoldDB" id="A0A455BVL7"/>
<evidence type="ECO:0000256" key="1">
    <source>
        <dbReference type="SAM" id="MobiDB-lite"/>
    </source>
</evidence>
<feature type="region of interest" description="Disordered" evidence="1">
    <location>
        <begin position="60"/>
        <end position="129"/>
    </location>
</feature>
<organism evidence="2 3">
    <name type="scientific">Physeter macrocephalus</name>
    <name type="common">Sperm whale</name>
    <name type="synonym">Physeter catodon</name>
    <dbReference type="NCBI Taxonomy" id="9755"/>
    <lineage>
        <taxon>Eukaryota</taxon>
        <taxon>Metazoa</taxon>
        <taxon>Chordata</taxon>
        <taxon>Craniata</taxon>
        <taxon>Vertebrata</taxon>
        <taxon>Euteleostomi</taxon>
        <taxon>Mammalia</taxon>
        <taxon>Eutheria</taxon>
        <taxon>Laurasiatheria</taxon>
        <taxon>Artiodactyla</taxon>
        <taxon>Whippomorpha</taxon>
        <taxon>Cetacea</taxon>
        <taxon>Odontoceti</taxon>
        <taxon>Physeteridae</taxon>
        <taxon>Physeter</taxon>
    </lineage>
</organism>
<proteinExistence type="predicted"/>
<sequence length="383" mass="40836">MIEKLPLLSRLLYSEIHGLVPMVSIWNLVITHVQSNPSSSLKGSEREEPGYSRLAAFLRGRHRRRASTGDRAPDPCSPARDGAAGARHRAWAAQPQPPPGALGVAPRSAPTRAGRADRTRRSPSFLSRAGAGELAGWREEVPGAAHIRAPGASVWPPRSDVDPPAPDLNRPRSLACPPPRKSPLPPAWRTETHPLPPPSRSEPPPPAASRPRSPPGPGAAGPGKPASLGRQAGAGCGDPRCRQSRRSCPRRDRSRYRATRPRDEAVALPRLGGRTRSRPTAARAQDIGGSGDTEGLPALSTRSTFPSLGRSAPLSHSVRRLILTADVGGEGLGLYLDGDATETSHLLNWRFPPLGGLVCVFVNFLSLQFPAVRVLADAKVLET</sequence>
<gene>
    <name evidence="3" type="primary">LOC114487357</name>
</gene>
<evidence type="ECO:0000313" key="2">
    <source>
        <dbReference type="Proteomes" id="UP000248484"/>
    </source>
</evidence>
<dbReference type="InParanoid" id="A0A455BVL7"/>
<feature type="region of interest" description="Disordered" evidence="1">
    <location>
        <begin position="149"/>
        <end position="311"/>
    </location>
</feature>
<dbReference type="RefSeq" id="XP_028352812.1">
    <property type="nucleotide sequence ID" value="XM_028497011.2"/>
</dbReference>
<name>A0A455BVL7_PHYMC</name>
<feature type="compositionally biased region" description="Pro residues" evidence="1">
    <location>
        <begin position="176"/>
        <end position="186"/>
    </location>
</feature>
<accession>A0A455BVL7</accession>
<dbReference type="OrthoDB" id="10519595at2759"/>
<protein>
    <submittedName>
        <fullName evidence="3">Translation initiation factor IF-2-like</fullName>
    </submittedName>
</protein>
<dbReference type="KEGG" id="pcad:114487357"/>
<dbReference type="Proteomes" id="UP000248484">
    <property type="component" value="Chromosome 2"/>
</dbReference>
<evidence type="ECO:0000313" key="3">
    <source>
        <dbReference type="RefSeq" id="XP_028352812.1"/>
    </source>
</evidence>
<dbReference type="GeneID" id="114487357"/>
<feature type="compositionally biased region" description="Basic residues" evidence="1">
    <location>
        <begin position="242"/>
        <end position="259"/>
    </location>
</feature>
<reference evidence="3" key="1">
    <citation type="submission" date="2025-08" db="UniProtKB">
        <authorList>
            <consortium name="RefSeq"/>
        </authorList>
    </citation>
    <scope>IDENTIFICATION</scope>
    <source>
        <tissue evidence="3">Muscle</tissue>
    </source>
</reference>
<feature type="compositionally biased region" description="Pro residues" evidence="1">
    <location>
        <begin position="194"/>
        <end position="217"/>
    </location>
</feature>
<keyword evidence="2" id="KW-1185">Reference proteome</keyword>